<reference evidence="5" key="1">
    <citation type="submission" date="2022-12" db="EMBL/GenBank/DDBJ databases">
        <authorList>
            <person name="Wang J."/>
        </authorList>
    </citation>
    <scope>NUCLEOTIDE SEQUENCE</scope>
    <source>
        <strain evidence="5">HY-45-18</strain>
    </source>
</reference>
<evidence type="ECO:0000313" key="5">
    <source>
        <dbReference type="EMBL" id="MCY6484625.1"/>
    </source>
</evidence>
<dbReference type="InterPro" id="IPR036388">
    <property type="entry name" value="WH-like_DNA-bd_sf"/>
</dbReference>
<organism evidence="5 6">
    <name type="scientific">Clostridium aestuarii</name>
    <dbReference type="NCBI Taxonomy" id="338193"/>
    <lineage>
        <taxon>Bacteria</taxon>
        <taxon>Bacillati</taxon>
        <taxon>Bacillota</taxon>
        <taxon>Clostridia</taxon>
        <taxon>Eubacteriales</taxon>
        <taxon>Clostridiaceae</taxon>
        <taxon>Clostridium</taxon>
    </lineage>
</organism>
<feature type="domain" description="HTH marR-type" evidence="4">
    <location>
        <begin position="9"/>
        <end position="141"/>
    </location>
</feature>
<evidence type="ECO:0000256" key="2">
    <source>
        <dbReference type="ARBA" id="ARBA00023125"/>
    </source>
</evidence>
<dbReference type="InterPro" id="IPR036390">
    <property type="entry name" value="WH_DNA-bd_sf"/>
</dbReference>
<evidence type="ECO:0000259" key="4">
    <source>
        <dbReference type="PROSITE" id="PS50995"/>
    </source>
</evidence>
<gene>
    <name evidence="5" type="ORF">OW763_09765</name>
</gene>
<keyword evidence="2" id="KW-0238">DNA-binding</keyword>
<dbReference type="Gene3D" id="1.10.10.10">
    <property type="entry name" value="Winged helix-like DNA-binding domain superfamily/Winged helix DNA-binding domain"/>
    <property type="match status" value="1"/>
</dbReference>
<evidence type="ECO:0000256" key="1">
    <source>
        <dbReference type="ARBA" id="ARBA00023015"/>
    </source>
</evidence>
<keyword evidence="6" id="KW-1185">Reference proteome</keyword>
<protein>
    <submittedName>
        <fullName evidence="5">MarR family winged helix-turn-helix transcriptional regulator</fullName>
    </submittedName>
</protein>
<dbReference type="InterPro" id="IPR000835">
    <property type="entry name" value="HTH_MarR-typ"/>
</dbReference>
<dbReference type="PANTHER" id="PTHR42756">
    <property type="entry name" value="TRANSCRIPTIONAL REGULATOR, MARR"/>
    <property type="match status" value="1"/>
</dbReference>
<dbReference type="Proteomes" id="UP001078443">
    <property type="component" value="Unassembled WGS sequence"/>
</dbReference>
<name>A0ABT4D2V6_9CLOT</name>
<dbReference type="RefSeq" id="WP_268040931.1">
    <property type="nucleotide sequence ID" value="NZ_JAPQER010000003.1"/>
</dbReference>
<keyword evidence="1" id="KW-0805">Transcription regulation</keyword>
<dbReference type="PRINTS" id="PR00598">
    <property type="entry name" value="HTHMARR"/>
</dbReference>
<dbReference type="PANTHER" id="PTHR42756:SF2">
    <property type="entry name" value="MARR FAMILY REGULATORY PROTEIN"/>
    <property type="match status" value="1"/>
</dbReference>
<dbReference type="SUPFAM" id="SSF46785">
    <property type="entry name" value="Winged helix' DNA-binding domain"/>
    <property type="match status" value="1"/>
</dbReference>
<comment type="caution">
    <text evidence="5">The sequence shown here is derived from an EMBL/GenBank/DDBJ whole genome shotgun (WGS) entry which is preliminary data.</text>
</comment>
<accession>A0ABT4D2V6</accession>
<evidence type="ECO:0000313" key="6">
    <source>
        <dbReference type="Proteomes" id="UP001078443"/>
    </source>
</evidence>
<dbReference type="PROSITE" id="PS50995">
    <property type="entry name" value="HTH_MARR_2"/>
    <property type="match status" value="1"/>
</dbReference>
<dbReference type="SMART" id="SM00347">
    <property type="entry name" value="HTH_MARR"/>
    <property type="match status" value="1"/>
</dbReference>
<sequence length="153" mass="18149">MEIDFITEHDSIGKYIDIISRYLFYYIFKQVEPYNLQKHQYKVLIELYNNQGICQQELVDLLKLRKADVAKAIKKLIDIGYIYKKKDSRDKRIHHLYVTEKGIEIKNDIIFILSESSKILSQNISKKELEITKKVMKQMAENIFSASNNLENK</sequence>
<keyword evidence="3" id="KW-0804">Transcription</keyword>
<proteinExistence type="predicted"/>
<evidence type="ECO:0000256" key="3">
    <source>
        <dbReference type="ARBA" id="ARBA00023163"/>
    </source>
</evidence>
<dbReference type="Pfam" id="PF01047">
    <property type="entry name" value="MarR"/>
    <property type="match status" value="1"/>
</dbReference>
<dbReference type="EMBL" id="JAPQER010000003">
    <property type="protein sequence ID" value="MCY6484625.1"/>
    <property type="molecule type" value="Genomic_DNA"/>
</dbReference>